<organism evidence="2 3">
    <name type="scientific">Haematococcus lacustris</name>
    <name type="common">Green alga</name>
    <name type="synonym">Haematococcus pluvialis</name>
    <dbReference type="NCBI Taxonomy" id="44745"/>
    <lineage>
        <taxon>Eukaryota</taxon>
        <taxon>Viridiplantae</taxon>
        <taxon>Chlorophyta</taxon>
        <taxon>core chlorophytes</taxon>
        <taxon>Chlorophyceae</taxon>
        <taxon>CS clade</taxon>
        <taxon>Chlamydomonadales</taxon>
        <taxon>Haematococcaceae</taxon>
        <taxon>Haematococcus</taxon>
    </lineage>
</organism>
<sequence>MKRPTHQNNAFLSTRHVRNSHKEPHRTGSSSFDVLVGQETGRGKPVGGYQGCGQWRGAAGAVQ</sequence>
<feature type="compositionally biased region" description="Polar residues" evidence="1">
    <location>
        <begin position="1"/>
        <end position="12"/>
    </location>
</feature>
<dbReference type="EMBL" id="BLLF01002542">
    <property type="protein sequence ID" value="GFH24461.1"/>
    <property type="molecule type" value="Genomic_DNA"/>
</dbReference>
<evidence type="ECO:0000313" key="2">
    <source>
        <dbReference type="EMBL" id="GFH24461.1"/>
    </source>
</evidence>
<gene>
    <name evidence="2" type="ORF">HaLaN_22263</name>
</gene>
<dbReference type="Proteomes" id="UP000485058">
    <property type="component" value="Unassembled WGS sequence"/>
</dbReference>
<keyword evidence="3" id="KW-1185">Reference proteome</keyword>
<protein>
    <submittedName>
        <fullName evidence="2">Uncharacterized protein</fullName>
    </submittedName>
</protein>
<accession>A0A699ZQ99</accession>
<feature type="region of interest" description="Disordered" evidence="1">
    <location>
        <begin position="1"/>
        <end position="63"/>
    </location>
</feature>
<proteinExistence type="predicted"/>
<reference evidence="2 3" key="1">
    <citation type="submission" date="2020-02" db="EMBL/GenBank/DDBJ databases">
        <title>Draft genome sequence of Haematococcus lacustris strain NIES-144.</title>
        <authorList>
            <person name="Morimoto D."/>
            <person name="Nakagawa S."/>
            <person name="Yoshida T."/>
            <person name="Sawayama S."/>
        </authorList>
    </citation>
    <scope>NUCLEOTIDE SEQUENCE [LARGE SCALE GENOMIC DNA]</scope>
    <source>
        <strain evidence="2 3">NIES-144</strain>
    </source>
</reference>
<evidence type="ECO:0000313" key="3">
    <source>
        <dbReference type="Proteomes" id="UP000485058"/>
    </source>
</evidence>
<dbReference type="AlphaFoldDB" id="A0A699ZQ99"/>
<comment type="caution">
    <text evidence="2">The sequence shown here is derived from an EMBL/GenBank/DDBJ whole genome shotgun (WGS) entry which is preliminary data.</text>
</comment>
<name>A0A699ZQ99_HAELA</name>
<evidence type="ECO:0000256" key="1">
    <source>
        <dbReference type="SAM" id="MobiDB-lite"/>
    </source>
</evidence>